<gene>
    <name evidence="1" type="ORF">FF38_14005</name>
</gene>
<reference evidence="1 2" key="1">
    <citation type="journal article" date="2015" name="Nat. Commun.">
        <title>Lucilia cuprina genome unlocks parasitic fly biology to underpin future interventions.</title>
        <authorList>
            <person name="Anstead C.A."/>
            <person name="Korhonen P.K."/>
            <person name="Young N.D."/>
            <person name="Hall R.S."/>
            <person name="Jex A.R."/>
            <person name="Murali S.C."/>
            <person name="Hughes D.S."/>
            <person name="Lee S.F."/>
            <person name="Perry T."/>
            <person name="Stroehlein A.J."/>
            <person name="Ansell B.R."/>
            <person name="Breugelmans B."/>
            <person name="Hofmann A."/>
            <person name="Qu J."/>
            <person name="Dugan S."/>
            <person name="Lee S.L."/>
            <person name="Chao H."/>
            <person name="Dinh H."/>
            <person name="Han Y."/>
            <person name="Doddapaneni H.V."/>
            <person name="Worley K.C."/>
            <person name="Muzny D.M."/>
            <person name="Ioannidis P."/>
            <person name="Waterhouse R.M."/>
            <person name="Zdobnov E.M."/>
            <person name="James P.J."/>
            <person name="Bagnall N.H."/>
            <person name="Kotze A.C."/>
            <person name="Gibbs R.A."/>
            <person name="Richards S."/>
            <person name="Batterham P."/>
            <person name="Gasser R.B."/>
        </authorList>
    </citation>
    <scope>NUCLEOTIDE SEQUENCE [LARGE SCALE GENOMIC DNA]</scope>
    <source>
        <strain evidence="1 2">LS</strain>
        <tissue evidence="1">Full body</tissue>
    </source>
</reference>
<dbReference type="AlphaFoldDB" id="A0A0L0CJ89"/>
<protein>
    <submittedName>
        <fullName evidence="1">Uncharacterized protein</fullName>
    </submittedName>
</protein>
<accession>A0A0L0CJ89</accession>
<dbReference type="EMBL" id="JRES01000321">
    <property type="protein sequence ID" value="KNC32316.1"/>
    <property type="molecule type" value="Genomic_DNA"/>
</dbReference>
<organism evidence="1 2">
    <name type="scientific">Lucilia cuprina</name>
    <name type="common">Green bottle fly</name>
    <name type="synonym">Australian sheep blowfly</name>
    <dbReference type="NCBI Taxonomy" id="7375"/>
    <lineage>
        <taxon>Eukaryota</taxon>
        <taxon>Metazoa</taxon>
        <taxon>Ecdysozoa</taxon>
        <taxon>Arthropoda</taxon>
        <taxon>Hexapoda</taxon>
        <taxon>Insecta</taxon>
        <taxon>Pterygota</taxon>
        <taxon>Neoptera</taxon>
        <taxon>Endopterygota</taxon>
        <taxon>Diptera</taxon>
        <taxon>Brachycera</taxon>
        <taxon>Muscomorpha</taxon>
        <taxon>Oestroidea</taxon>
        <taxon>Calliphoridae</taxon>
        <taxon>Luciliinae</taxon>
        <taxon>Lucilia</taxon>
    </lineage>
</organism>
<proteinExistence type="predicted"/>
<keyword evidence="2" id="KW-1185">Reference proteome</keyword>
<evidence type="ECO:0000313" key="2">
    <source>
        <dbReference type="Proteomes" id="UP000037069"/>
    </source>
</evidence>
<comment type="caution">
    <text evidence="1">The sequence shown here is derived from an EMBL/GenBank/DDBJ whole genome shotgun (WGS) entry which is preliminary data.</text>
</comment>
<sequence>MIVLITLKCSGKHLIFIILIMIIMTALDDYEIDDEVTSGDVGGKLYGSICKLFLLFQLYFNDCLYQTASWLSVFWCSIATDGGQWYNNEIPSGELQITANSTQYPFVSCCCYADVDIQCAERFSSTFDAEKQIAGVYSHDLELYKGQCHNTGLN</sequence>
<name>A0A0L0CJ89_LUCCU</name>
<evidence type="ECO:0000313" key="1">
    <source>
        <dbReference type="EMBL" id="KNC32316.1"/>
    </source>
</evidence>
<dbReference type="Proteomes" id="UP000037069">
    <property type="component" value="Unassembled WGS sequence"/>
</dbReference>